<keyword evidence="1" id="KW-0812">Transmembrane</keyword>
<gene>
    <name evidence="2" type="ORF">ACFP56_12595</name>
</gene>
<feature type="transmembrane region" description="Helical" evidence="1">
    <location>
        <begin position="162"/>
        <end position="184"/>
    </location>
</feature>
<feature type="transmembrane region" description="Helical" evidence="1">
    <location>
        <begin position="341"/>
        <end position="367"/>
    </location>
</feature>
<comment type="caution">
    <text evidence="2">The sequence shown here is derived from an EMBL/GenBank/DDBJ whole genome shotgun (WGS) entry which is preliminary data.</text>
</comment>
<accession>A0ABW1V6U5</accession>
<dbReference type="PANTHER" id="PTHR30199">
    <property type="entry name" value="MFS FAMILY TRANSPORTER, PREDICTED SUBSTRATE BENZOATE"/>
    <property type="match status" value="1"/>
</dbReference>
<evidence type="ECO:0000256" key="1">
    <source>
        <dbReference type="SAM" id="Phobius"/>
    </source>
</evidence>
<dbReference type="RefSeq" id="WP_379234960.1">
    <property type="nucleotide sequence ID" value="NZ_JBHSTE010000004.1"/>
</dbReference>
<dbReference type="InterPro" id="IPR004711">
    <property type="entry name" value="Benzoate_Transporter"/>
</dbReference>
<evidence type="ECO:0000313" key="2">
    <source>
        <dbReference type="EMBL" id="MFC6333460.1"/>
    </source>
</evidence>
<dbReference type="Proteomes" id="UP001596233">
    <property type="component" value="Unassembled WGS sequence"/>
</dbReference>
<feature type="transmembrane region" description="Helical" evidence="1">
    <location>
        <begin position="12"/>
        <end position="32"/>
    </location>
</feature>
<keyword evidence="3" id="KW-1185">Reference proteome</keyword>
<keyword evidence="1" id="KW-1133">Transmembrane helix</keyword>
<evidence type="ECO:0000313" key="3">
    <source>
        <dbReference type="Proteomes" id="UP001596233"/>
    </source>
</evidence>
<feature type="transmembrane region" description="Helical" evidence="1">
    <location>
        <begin position="38"/>
        <end position="58"/>
    </location>
</feature>
<protein>
    <submittedName>
        <fullName evidence="2">Benzoate/H(+) symporter BenE family transporter</fullName>
    </submittedName>
</protein>
<keyword evidence="1" id="KW-0472">Membrane</keyword>
<reference evidence="3" key="1">
    <citation type="journal article" date="2019" name="Int. J. Syst. Evol. Microbiol.">
        <title>The Global Catalogue of Microorganisms (GCM) 10K type strain sequencing project: providing services to taxonomists for standard genome sequencing and annotation.</title>
        <authorList>
            <consortium name="The Broad Institute Genomics Platform"/>
            <consortium name="The Broad Institute Genome Sequencing Center for Infectious Disease"/>
            <person name="Wu L."/>
            <person name="Ma J."/>
        </authorList>
    </citation>
    <scope>NUCLEOTIDE SEQUENCE [LARGE SCALE GENOMIC DNA]</scope>
    <source>
        <strain evidence="3">PCU 280</strain>
    </source>
</reference>
<feature type="transmembrane region" description="Helical" evidence="1">
    <location>
        <begin position="284"/>
        <end position="306"/>
    </location>
</feature>
<sequence length="387" mass="41761">MNQKQWSSGLMSALMACTGGAILVVHSANHFGYSERQLLTWLFVCYTVAGLFNLLIAWRYRMPFAGAHSITSIAFLSTASVQLTLPQLAGSFVMSGIIVLLLGVTGIFNVLFKHIPRPVIDAMLAGIIAHFVIELVPAFQANPIVGLLAVIGFFVTPRLFKVLPAIVGVIVLGLIGLLITYSFPAAQKLSFQLPQLIAPEFTWQGLISIAIPISVLVLSNDIAVAMAALNKQDYQPPVNRIISLSGIASSLSGFMLGHSINVGGMMTTVCSSDDTGEKTLRYRAGMLSSFICILFGLFAWLFIPYITLLPDYFIAIIIGFSLLGIFLNSMGAAFSNPHYRYSVLVAFVISISGIAIFGISAALWALVLGTLASKLLGEHKLVQQREQ</sequence>
<dbReference type="PANTHER" id="PTHR30199:SF0">
    <property type="entry name" value="INNER MEMBRANE PROTEIN YDCO"/>
    <property type="match status" value="1"/>
</dbReference>
<dbReference type="EMBL" id="JBHSTE010000004">
    <property type="protein sequence ID" value="MFC6333460.1"/>
    <property type="molecule type" value="Genomic_DNA"/>
</dbReference>
<proteinExistence type="predicted"/>
<feature type="transmembrane region" description="Helical" evidence="1">
    <location>
        <begin position="205"/>
        <end position="229"/>
    </location>
</feature>
<feature type="transmembrane region" description="Helical" evidence="1">
    <location>
        <begin position="91"/>
        <end position="112"/>
    </location>
</feature>
<dbReference type="Pfam" id="PF03594">
    <property type="entry name" value="BenE"/>
    <property type="match status" value="1"/>
</dbReference>
<dbReference type="PROSITE" id="PS51257">
    <property type="entry name" value="PROKAR_LIPOPROTEIN"/>
    <property type="match status" value="1"/>
</dbReference>
<feature type="transmembrane region" description="Helical" evidence="1">
    <location>
        <begin position="124"/>
        <end position="156"/>
    </location>
</feature>
<name>A0ABW1V6U5_9BACL</name>
<feature type="transmembrane region" description="Helical" evidence="1">
    <location>
        <begin position="65"/>
        <end position="85"/>
    </location>
</feature>
<organism evidence="2 3">
    <name type="scientific">Paenibacillus septentrionalis</name>
    <dbReference type="NCBI Taxonomy" id="429342"/>
    <lineage>
        <taxon>Bacteria</taxon>
        <taxon>Bacillati</taxon>
        <taxon>Bacillota</taxon>
        <taxon>Bacilli</taxon>
        <taxon>Bacillales</taxon>
        <taxon>Paenibacillaceae</taxon>
        <taxon>Paenibacillus</taxon>
    </lineage>
</organism>
<feature type="transmembrane region" description="Helical" evidence="1">
    <location>
        <begin position="241"/>
        <end position="263"/>
    </location>
</feature>
<feature type="transmembrane region" description="Helical" evidence="1">
    <location>
        <begin position="312"/>
        <end position="334"/>
    </location>
</feature>